<dbReference type="SUPFAM" id="SSF47413">
    <property type="entry name" value="lambda repressor-like DNA-binding domains"/>
    <property type="match status" value="1"/>
</dbReference>
<sequence>MRSNDEIIRYLTQLKNEQQLTISEIARRTGMAKSAISRYFNKSREFPVNKVDDFAKVFNVTPEEILGIKKETDGLSVDEAVDNLRAYQGKPISDDEKEVLKDIIKGYLDRR</sequence>
<dbReference type="EMBL" id="GG704706">
    <property type="protein sequence ID" value="EEX25016.1"/>
    <property type="molecule type" value="Genomic_DNA"/>
</dbReference>
<dbReference type="RefSeq" id="WP_004563385.1">
    <property type="nucleotide sequence ID" value="NZ_GG704706.1"/>
</dbReference>
<dbReference type="AlphaFoldDB" id="D0DVJ2"/>
<dbReference type="InterPro" id="IPR010982">
    <property type="entry name" value="Lambda_DNA-bd_dom_sf"/>
</dbReference>
<feature type="domain" description="HTH cro/C1-type" evidence="1">
    <location>
        <begin position="11"/>
        <end position="65"/>
    </location>
</feature>
<dbReference type="PROSITE" id="PS50943">
    <property type="entry name" value="HTH_CROC1"/>
    <property type="match status" value="1"/>
</dbReference>
<dbReference type="SMART" id="SM00530">
    <property type="entry name" value="HTH_XRE"/>
    <property type="match status" value="1"/>
</dbReference>
<keyword evidence="2" id="KW-0238">DNA-binding</keyword>
<dbReference type="Proteomes" id="UP000004920">
    <property type="component" value="Unassembled WGS sequence"/>
</dbReference>
<dbReference type="InterPro" id="IPR001387">
    <property type="entry name" value="Cro/C1-type_HTH"/>
</dbReference>
<dbReference type="CDD" id="cd00093">
    <property type="entry name" value="HTH_XRE"/>
    <property type="match status" value="1"/>
</dbReference>
<reference evidence="2" key="1">
    <citation type="submission" date="2009-08" db="EMBL/GenBank/DDBJ databases">
        <title>The Genome Sequence of Lactobacillus fermentum 28-3-CHN.</title>
        <authorList>
            <consortium name="The Broad Institute Genome Sequencing Platform"/>
            <person name="Ward D."/>
            <person name="Feldgarden M."/>
            <person name="Earl A."/>
            <person name="Young S.K."/>
            <person name="Zeng Q."/>
            <person name="Koehrsen M."/>
            <person name="Alvarado L."/>
            <person name="Berlin A."/>
            <person name="Bochicchio J."/>
            <person name="Borenstein D."/>
            <person name="Chapman S.B."/>
            <person name="Chen Z."/>
            <person name="Engels R."/>
            <person name="Freedman E."/>
            <person name="Gellesch M."/>
            <person name="Goldberg J."/>
            <person name="Griggs A."/>
            <person name="Gujja S."/>
            <person name="Heilman E."/>
            <person name="Heiman D."/>
            <person name="Hepburn T."/>
            <person name="Howarth C."/>
            <person name="Jen D."/>
            <person name="Larson L."/>
            <person name="Lewis B."/>
            <person name="Mehta T."/>
            <person name="Park D."/>
            <person name="Pearson M."/>
            <person name="Roberts A."/>
            <person name="Saif S."/>
            <person name="Shea T."/>
            <person name="Shenoy N."/>
            <person name="Sisk P."/>
            <person name="Stolte C."/>
            <person name="Sykes S."/>
            <person name="Thomson T."/>
            <person name="Walk T."/>
            <person name="White J."/>
            <person name="Yandava C."/>
            <person name="Liu Y."/>
            <person name="Xu Q."/>
            <person name="Haas B."/>
            <person name="Nusbaum C."/>
            <person name="Birren B."/>
        </authorList>
    </citation>
    <scope>NUCLEOTIDE SEQUENCE</scope>
    <source>
        <strain evidence="2">28-3-CHN</strain>
    </source>
</reference>
<dbReference type="GO" id="GO:0003677">
    <property type="term" value="F:DNA binding"/>
    <property type="evidence" value="ECO:0007669"/>
    <property type="project" value="UniProtKB-KW"/>
</dbReference>
<name>D0DVJ2_LIMFE</name>
<dbReference type="HOGENOM" id="CLU_2023757_0_0_9"/>
<protein>
    <submittedName>
        <fullName evidence="2">DNA-binding helix-turn-helix protein</fullName>
    </submittedName>
</protein>
<dbReference type="Pfam" id="PF01381">
    <property type="entry name" value="HTH_3"/>
    <property type="match status" value="1"/>
</dbReference>
<accession>D0DVJ2</accession>
<proteinExistence type="predicted"/>
<evidence type="ECO:0000313" key="2">
    <source>
        <dbReference type="EMBL" id="EEX25016.1"/>
    </source>
</evidence>
<organism evidence="2">
    <name type="scientific">Limosilactobacillus fermentum 28-3-CHN</name>
    <dbReference type="NCBI Taxonomy" id="575599"/>
    <lineage>
        <taxon>Bacteria</taxon>
        <taxon>Bacillati</taxon>
        <taxon>Bacillota</taxon>
        <taxon>Bacilli</taxon>
        <taxon>Lactobacillales</taxon>
        <taxon>Lactobacillaceae</taxon>
        <taxon>Limosilactobacillus</taxon>
    </lineage>
</organism>
<gene>
    <name evidence="2" type="ORF">HMPREF0513_01681</name>
</gene>
<dbReference type="Gene3D" id="1.10.260.40">
    <property type="entry name" value="lambda repressor-like DNA-binding domains"/>
    <property type="match status" value="1"/>
</dbReference>
<evidence type="ECO:0000259" key="1">
    <source>
        <dbReference type="PROSITE" id="PS50943"/>
    </source>
</evidence>